<dbReference type="EMBL" id="JACTAG010000002">
    <property type="protein sequence ID" value="MBD3664396.1"/>
    <property type="molecule type" value="Genomic_DNA"/>
</dbReference>
<dbReference type="PANTHER" id="PTHR33121:SF79">
    <property type="entry name" value="CYCLIC DI-GMP PHOSPHODIESTERASE PDED-RELATED"/>
    <property type="match status" value="1"/>
</dbReference>
<dbReference type="Pfam" id="PF00563">
    <property type="entry name" value="EAL"/>
    <property type="match status" value="1"/>
</dbReference>
<dbReference type="Gene3D" id="3.20.20.450">
    <property type="entry name" value="EAL domain"/>
    <property type="match status" value="1"/>
</dbReference>
<reference evidence="2" key="1">
    <citation type="submission" date="2020-08" db="EMBL/GenBank/DDBJ databases">
        <title>Sulfitobacter aestuariivivens sp. nov., isolated from a tidal flat.</title>
        <authorList>
            <person name="Park S."/>
            <person name="Yoon J.-H."/>
        </authorList>
    </citation>
    <scope>NUCLEOTIDE SEQUENCE</scope>
    <source>
        <strain evidence="2">TSTF-M16</strain>
    </source>
</reference>
<dbReference type="InterPro" id="IPR001633">
    <property type="entry name" value="EAL_dom"/>
</dbReference>
<evidence type="ECO:0000313" key="2">
    <source>
        <dbReference type="EMBL" id="MBD3664396.1"/>
    </source>
</evidence>
<evidence type="ECO:0000313" key="3">
    <source>
        <dbReference type="Proteomes" id="UP000635142"/>
    </source>
</evidence>
<dbReference type="CDD" id="cd01948">
    <property type="entry name" value="EAL"/>
    <property type="match status" value="1"/>
</dbReference>
<gene>
    <name evidence="2" type="ORF">H9Q16_10715</name>
</gene>
<dbReference type="Proteomes" id="UP000635142">
    <property type="component" value="Unassembled WGS sequence"/>
</dbReference>
<proteinExistence type="predicted"/>
<sequence>MWSGRKQECIAVANQLKRRFVDTPVALQSPLNHAVNQRDRSVLQMVRDAVRHKQTLLAYQPVMLAQNPDRVAFHEGLMRLLDETGRIIPAADFMPVIEDNELGRDIDVLALRMGLMTLQQNPDLRLSINMSARSIGYRAWNDTMRRFMKRDATLGERLILEITESSAMQVPEIVADFMAEMQEFGVCFALDDFGAGQTAIRYFRDFFFDLLKIDGQFVRGIAQDADNRALMGAMLSIAKHFDMLVVAESVENPQDAAVLADMGVDCLQGYYFSAPTTRPAWLRSARRQAAG</sequence>
<keyword evidence="3" id="KW-1185">Reference proteome</keyword>
<dbReference type="AlphaFoldDB" id="A0A927D7W7"/>
<dbReference type="InterPro" id="IPR035919">
    <property type="entry name" value="EAL_sf"/>
</dbReference>
<protein>
    <submittedName>
        <fullName evidence="2">EAL domain-containing protein</fullName>
    </submittedName>
</protein>
<evidence type="ECO:0000259" key="1">
    <source>
        <dbReference type="PROSITE" id="PS50883"/>
    </source>
</evidence>
<dbReference type="PROSITE" id="PS50883">
    <property type="entry name" value="EAL"/>
    <property type="match status" value="1"/>
</dbReference>
<dbReference type="SMART" id="SM00052">
    <property type="entry name" value="EAL"/>
    <property type="match status" value="1"/>
</dbReference>
<accession>A0A927D7W7</accession>
<organism evidence="2 3">
    <name type="scientific">Sulfitobacter aestuariivivens</name>
    <dbReference type="NCBI Taxonomy" id="2766981"/>
    <lineage>
        <taxon>Bacteria</taxon>
        <taxon>Pseudomonadati</taxon>
        <taxon>Pseudomonadota</taxon>
        <taxon>Alphaproteobacteria</taxon>
        <taxon>Rhodobacterales</taxon>
        <taxon>Roseobacteraceae</taxon>
        <taxon>Sulfitobacter</taxon>
    </lineage>
</organism>
<dbReference type="InterPro" id="IPR050706">
    <property type="entry name" value="Cyclic-di-GMP_PDE-like"/>
</dbReference>
<dbReference type="PANTHER" id="PTHR33121">
    <property type="entry name" value="CYCLIC DI-GMP PHOSPHODIESTERASE PDEF"/>
    <property type="match status" value="1"/>
</dbReference>
<feature type="domain" description="EAL" evidence="1">
    <location>
        <begin position="39"/>
        <end position="289"/>
    </location>
</feature>
<dbReference type="SUPFAM" id="SSF141868">
    <property type="entry name" value="EAL domain-like"/>
    <property type="match status" value="1"/>
</dbReference>
<dbReference type="GO" id="GO:0071111">
    <property type="term" value="F:cyclic-guanylate-specific phosphodiesterase activity"/>
    <property type="evidence" value="ECO:0007669"/>
    <property type="project" value="InterPro"/>
</dbReference>
<comment type="caution">
    <text evidence="2">The sequence shown here is derived from an EMBL/GenBank/DDBJ whole genome shotgun (WGS) entry which is preliminary data.</text>
</comment>
<name>A0A927D7W7_9RHOB</name>